<organism evidence="2 3">
    <name type="scientific">Ulvibacter litoralis</name>
    <dbReference type="NCBI Taxonomy" id="227084"/>
    <lineage>
        <taxon>Bacteria</taxon>
        <taxon>Pseudomonadati</taxon>
        <taxon>Bacteroidota</taxon>
        <taxon>Flavobacteriia</taxon>
        <taxon>Flavobacteriales</taxon>
        <taxon>Flavobacteriaceae</taxon>
        <taxon>Ulvibacter</taxon>
    </lineage>
</organism>
<keyword evidence="1" id="KW-0812">Transmembrane</keyword>
<dbReference type="RefSeq" id="WP_093145521.1">
    <property type="nucleotide sequence ID" value="NZ_BMWO01000029.1"/>
</dbReference>
<dbReference type="AlphaFoldDB" id="A0A1G7JQB5"/>
<keyword evidence="1" id="KW-0472">Membrane</keyword>
<accession>A0A1G7JQB5</accession>
<evidence type="ECO:0000313" key="2">
    <source>
        <dbReference type="EMBL" id="SDF27132.1"/>
    </source>
</evidence>
<reference evidence="2 3" key="1">
    <citation type="submission" date="2016-10" db="EMBL/GenBank/DDBJ databases">
        <authorList>
            <person name="de Groot N.N."/>
        </authorList>
    </citation>
    <scope>NUCLEOTIDE SEQUENCE [LARGE SCALE GENOMIC DNA]</scope>
    <source>
        <strain evidence="2 3">DSM 16195</strain>
    </source>
</reference>
<feature type="transmembrane region" description="Helical" evidence="1">
    <location>
        <begin position="39"/>
        <end position="57"/>
    </location>
</feature>
<evidence type="ECO:0000313" key="3">
    <source>
        <dbReference type="Proteomes" id="UP000199321"/>
    </source>
</evidence>
<dbReference type="OrthoDB" id="1443237at2"/>
<dbReference type="Proteomes" id="UP000199321">
    <property type="component" value="Unassembled WGS sequence"/>
</dbReference>
<protein>
    <submittedName>
        <fullName evidence="2">Uncharacterized protein</fullName>
    </submittedName>
</protein>
<proteinExistence type="predicted"/>
<gene>
    <name evidence="2" type="ORF">SAMN05421855_1241</name>
</gene>
<feature type="transmembrane region" description="Helical" evidence="1">
    <location>
        <begin position="12"/>
        <end position="33"/>
    </location>
</feature>
<keyword evidence="3" id="KW-1185">Reference proteome</keyword>
<keyword evidence="1" id="KW-1133">Transmembrane helix</keyword>
<name>A0A1G7JQB5_9FLAO</name>
<sequence length="160" mass="18781">MKIDYKLDRIFPLMFVIIGITLIICGLILLGTFDSRMKIGITILSIGLIIVFTRKGTIVDFNQRKIKYYVGLFFIKIGNWKTIEEYTFISLLKINQKSYGYSRTGVQFSEKKKIYRICLLNKTHRSRLKITDYKDENNAYLEAQRIAENLNLEFVNYSPI</sequence>
<evidence type="ECO:0000256" key="1">
    <source>
        <dbReference type="SAM" id="Phobius"/>
    </source>
</evidence>
<dbReference type="EMBL" id="FNBA01000024">
    <property type="protein sequence ID" value="SDF27132.1"/>
    <property type="molecule type" value="Genomic_DNA"/>
</dbReference>